<dbReference type="Proteomes" id="UP000015531">
    <property type="component" value="Unassembled WGS sequence"/>
</dbReference>
<proteinExistence type="predicted"/>
<dbReference type="AlphaFoldDB" id="T0IXC9"/>
<keyword evidence="2" id="KW-1185">Reference proteome</keyword>
<dbReference type="EMBL" id="ATDP01000075">
    <property type="protein sequence ID" value="EQB16550.1"/>
    <property type="molecule type" value="Genomic_DNA"/>
</dbReference>
<gene>
    <name evidence="1" type="ORF">RLDS_06960</name>
</gene>
<dbReference type="eggNOG" id="ENOG5031A52">
    <property type="taxonomic scope" value="Bacteria"/>
</dbReference>
<organism evidence="1 2">
    <name type="scientific">Sphingobium lactosutens DS20</name>
    <dbReference type="NCBI Taxonomy" id="1331060"/>
    <lineage>
        <taxon>Bacteria</taxon>
        <taxon>Pseudomonadati</taxon>
        <taxon>Pseudomonadota</taxon>
        <taxon>Alphaproteobacteria</taxon>
        <taxon>Sphingomonadales</taxon>
        <taxon>Sphingomonadaceae</taxon>
        <taxon>Sphingobium</taxon>
    </lineage>
</organism>
<name>T0IXC9_9SPHN</name>
<accession>T0IXC9</accession>
<evidence type="ECO:0000313" key="2">
    <source>
        <dbReference type="Proteomes" id="UP000015531"/>
    </source>
</evidence>
<protein>
    <submittedName>
        <fullName evidence="1">Uncharacterized protein</fullName>
    </submittedName>
</protein>
<comment type="caution">
    <text evidence="1">The sequence shown here is derived from an EMBL/GenBank/DDBJ whole genome shotgun (WGS) entry which is preliminary data.</text>
</comment>
<reference evidence="1 2" key="1">
    <citation type="journal article" date="2013" name="Genome Announc.">
        <title>Draft Genome Sequence of Sphingobium lactosutens Strain DS20T, Isolated from a Hexachlorocyclohexane Dumpsite.</title>
        <authorList>
            <person name="Kumar R."/>
            <person name="Dwivedi V."/>
            <person name="Negi V."/>
            <person name="Khurana J.P."/>
            <person name="Lal R."/>
        </authorList>
    </citation>
    <scope>NUCLEOTIDE SEQUENCE [LARGE SCALE GENOMIC DNA]</scope>
    <source>
        <strain evidence="1 2">DS20</strain>
    </source>
</reference>
<dbReference type="PATRIC" id="fig|1331060.3.peg.1311"/>
<evidence type="ECO:0000313" key="1">
    <source>
        <dbReference type="EMBL" id="EQB16550.1"/>
    </source>
</evidence>
<sequence>MFQKGMIRDYLATYDFNLPLDDAAVDPELALVRRRLASLAASEGLNGGYYEAQELAEAFLDAAREANAGIEEDDSAARIRLRDILARDLDYQRELFEEVCALPLAEAAAHLVWLTDLMKRRVDMAPVVSAALNR</sequence>